<name>A0ABT4YLE1_9VIBR</name>
<comment type="caution">
    <text evidence="1">The sequence shown here is derived from an EMBL/GenBank/DDBJ whole genome shotgun (WGS) entry which is preliminary data.</text>
</comment>
<dbReference type="InterPro" id="IPR052931">
    <property type="entry name" value="Prophage_regulatory_activator"/>
</dbReference>
<dbReference type="RefSeq" id="WP_272137854.1">
    <property type="nucleotide sequence ID" value="NZ_JAQLOI010000001.1"/>
</dbReference>
<evidence type="ECO:0000313" key="1">
    <source>
        <dbReference type="EMBL" id="MDB1122235.1"/>
    </source>
</evidence>
<dbReference type="PANTHER" id="PTHR36154">
    <property type="entry name" value="DNA-BINDING TRANSCRIPTIONAL ACTIVATOR ALPA"/>
    <property type="match status" value="1"/>
</dbReference>
<dbReference type="SUPFAM" id="SSF46955">
    <property type="entry name" value="Putative DNA-binding domain"/>
    <property type="match status" value="1"/>
</dbReference>
<evidence type="ECO:0000313" key="2">
    <source>
        <dbReference type="Proteomes" id="UP001210678"/>
    </source>
</evidence>
<organism evidence="1 2">
    <name type="scientific">Vibrio algarum</name>
    <dbReference type="NCBI Taxonomy" id="3020714"/>
    <lineage>
        <taxon>Bacteria</taxon>
        <taxon>Pseudomonadati</taxon>
        <taxon>Pseudomonadota</taxon>
        <taxon>Gammaproteobacteria</taxon>
        <taxon>Vibrionales</taxon>
        <taxon>Vibrionaceae</taxon>
        <taxon>Vibrio</taxon>
    </lineage>
</organism>
<dbReference type="Proteomes" id="UP001210678">
    <property type="component" value="Unassembled WGS sequence"/>
</dbReference>
<reference evidence="1 2" key="1">
    <citation type="submission" date="2023-01" db="EMBL/GenBank/DDBJ databases">
        <title>Vibrio sp. KJ40-1 sp.nov, isolated from marine algae.</title>
        <authorList>
            <person name="Butt M."/>
            <person name="Kim J.M.J."/>
            <person name="Jeon C.O.C."/>
        </authorList>
    </citation>
    <scope>NUCLEOTIDE SEQUENCE [LARGE SCALE GENOMIC DNA]</scope>
    <source>
        <strain evidence="1 2">KJ40-1</strain>
    </source>
</reference>
<dbReference type="InterPro" id="IPR010260">
    <property type="entry name" value="AlpA"/>
</dbReference>
<dbReference type="EMBL" id="JAQLOI010000001">
    <property type="protein sequence ID" value="MDB1122235.1"/>
    <property type="molecule type" value="Genomic_DNA"/>
</dbReference>
<gene>
    <name evidence="1" type="ORF">PGX00_00090</name>
</gene>
<protein>
    <submittedName>
        <fullName evidence="1">AlpA family transcriptional regulator</fullName>
    </submittedName>
</protein>
<sequence>MRLIRLKEVMHVTGLARATIYKYMKENTFPKSVSLGGNAIAWEEGEIYEWILERLRERDEQVQK</sequence>
<dbReference type="Gene3D" id="1.10.238.160">
    <property type="match status" value="1"/>
</dbReference>
<dbReference type="InterPro" id="IPR009061">
    <property type="entry name" value="DNA-bd_dom_put_sf"/>
</dbReference>
<keyword evidence="2" id="KW-1185">Reference proteome</keyword>
<dbReference type="PANTHER" id="PTHR36154:SF1">
    <property type="entry name" value="DNA-BINDING TRANSCRIPTIONAL ACTIVATOR ALPA"/>
    <property type="match status" value="1"/>
</dbReference>
<dbReference type="Pfam" id="PF05930">
    <property type="entry name" value="Phage_AlpA"/>
    <property type="match status" value="1"/>
</dbReference>
<proteinExistence type="predicted"/>
<accession>A0ABT4YLE1</accession>